<sequence length="269" mass="31010">MDRPQLKLEMRRMLNSHFPFFILLFLPVLVIEFGLNFTQYLPWSHGSSYLNIGNYWNAPSIYDSRFNFDYTDPKAITAFLGLLLLLAIISSLLLTGIQFASIDLIRNKTTFDQPVNKSFTIFNNGDYFIGTIMIGLITSILTFLWSLLLFIPGIIKGYAYSQAIFIYRDALDKGEKIGYLEAITKSRELMDGNKMDFFVLYLSFLGWFILSNFTLNILDLWVVPYYNLAVANFYVKIHDDQSEPLQTILVDPDQPHHSDDDHSSSNDQT</sequence>
<dbReference type="AlphaFoldDB" id="A0A6P1E3E1"/>
<dbReference type="PANTHER" id="PTHR40076:SF1">
    <property type="entry name" value="MEMBRANE PROTEIN"/>
    <property type="match status" value="1"/>
</dbReference>
<evidence type="ECO:0000313" key="4">
    <source>
        <dbReference type="Proteomes" id="UP000465035"/>
    </source>
</evidence>
<keyword evidence="2" id="KW-1133">Transmembrane helix</keyword>
<keyword evidence="2" id="KW-0472">Membrane</keyword>
<name>A0A6P1E3E1_LENHI</name>
<dbReference type="Proteomes" id="UP000465035">
    <property type="component" value="Chromosome"/>
</dbReference>
<feature type="compositionally biased region" description="Basic and acidic residues" evidence="1">
    <location>
        <begin position="253"/>
        <end position="269"/>
    </location>
</feature>
<evidence type="ECO:0000256" key="1">
    <source>
        <dbReference type="SAM" id="MobiDB-lite"/>
    </source>
</evidence>
<dbReference type="Pfam" id="PF06161">
    <property type="entry name" value="DUF975"/>
    <property type="match status" value="1"/>
</dbReference>
<organism evidence="3 4">
    <name type="scientific">Lentilactobacillus hilgardii</name>
    <name type="common">Lactobacillus hilgardii</name>
    <dbReference type="NCBI Taxonomy" id="1588"/>
    <lineage>
        <taxon>Bacteria</taxon>
        <taxon>Bacillati</taxon>
        <taxon>Bacillota</taxon>
        <taxon>Bacilli</taxon>
        <taxon>Lactobacillales</taxon>
        <taxon>Lactobacillaceae</taxon>
        <taxon>Lentilactobacillus</taxon>
    </lineage>
</organism>
<proteinExistence type="predicted"/>
<dbReference type="EMBL" id="CP047121">
    <property type="protein sequence ID" value="QHB51677.1"/>
    <property type="molecule type" value="Genomic_DNA"/>
</dbReference>
<evidence type="ECO:0000313" key="3">
    <source>
        <dbReference type="EMBL" id="QHB51677.1"/>
    </source>
</evidence>
<dbReference type="GeneID" id="69057771"/>
<gene>
    <name evidence="3" type="ORF">GQR93_05315</name>
</gene>
<feature type="transmembrane region" description="Helical" evidence="2">
    <location>
        <begin position="75"/>
        <end position="97"/>
    </location>
</feature>
<feature type="transmembrane region" description="Helical" evidence="2">
    <location>
        <begin position="198"/>
        <end position="218"/>
    </location>
</feature>
<protein>
    <submittedName>
        <fullName evidence="3">DUF975 family protein</fullName>
    </submittedName>
</protein>
<reference evidence="3 4" key="1">
    <citation type="submission" date="2019-12" db="EMBL/GenBank/DDBJ databases">
        <title>Lactobacillus hilgardii FLUB.</title>
        <authorList>
            <person name="Gustaw K."/>
        </authorList>
    </citation>
    <scope>NUCLEOTIDE SEQUENCE [LARGE SCALE GENOMIC DNA]</scope>
    <source>
        <strain evidence="3 4">FLUB</strain>
    </source>
</reference>
<feature type="region of interest" description="Disordered" evidence="1">
    <location>
        <begin position="248"/>
        <end position="269"/>
    </location>
</feature>
<dbReference type="PANTHER" id="PTHR40076">
    <property type="entry name" value="MEMBRANE PROTEIN-RELATED"/>
    <property type="match status" value="1"/>
</dbReference>
<evidence type="ECO:0000256" key="2">
    <source>
        <dbReference type="SAM" id="Phobius"/>
    </source>
</evidence>
<feature type="transmembrane region" description="Helical" evidence="2">
    <location>
        <begin position="20"/>
        <end position="41"/>
    </location>
</feature>
<feature type="transmembrane region" description="Helical" evidence="2">
    <location>
        <begin position="127"/>
        <end position="151"/>
    </location>
</feature>
<accession>A0A6P1E3E1</accession>
<keyword evidence="2" id="KW-0812">Transmembrane</keyword>
<dbReference type="InterPro" id="IPR010380">
    <property type="entry name" value="DUF975"/>
</dbReference>
<dbReference type="RefSeq" id="WP_003553066.1">
    <property type="nucleotide sequence ID" value="NZ_CABKOL010000106.1"/>
</dbReference>